<comment type="caution">
    <text evidence="2">The sequence shown here is derived from an EMBL/GenBank/DDBJ whole genome shotgun (WGS) entry which is preliminary data.</text>
</comment>
<gene>
    <name evidence="2" type="ORF">A4D02_26170</name>
</gene>
<proteinExistence type="predicted"/>
<keyword evidence="1" id="KW-0812">Transmembrane</keyword>
<feature type="transmembrane region" description="Helical" evidence="1">
    <location>
        <begin position="61"/>
        <end position="82"/>
    </location>
</feature>
<sequence>MYPQIVRQLLLIMHLSGLILMVGTTVASFVTFRAFTKKFYLKSENSAGLLQLLLNLDPIKGIGGILLIISGIGLTFITGWVFLHMLWLQLKLSLILLLPLNELLVGKKQLKQLKTAFFENNPDNATLIKIAIPKIAAFYTIQLMLFLGIIVLAVLKIS</sequence>
<accession>A0ABX3P129</accession>
<keyword evidence="1" id="KW-1133">Transmembrane helix</keyword>
<feature type="transmembrane region" description="Helical" evidence="1">
    <location>
        <begin position="136"/>
        <end position="155"/>
    </location>
</feature>
<evidence type="ECO:0000256" key="1">
    <source>
        <dbReference type="SAM" id="Phobius"/>
    </source>
</evidence>
<evidence type="ECO:0000313" key="2">
    <source>
        <dbReference type="EMBL" id="OQP51601.1"/>
    </source>
</evidence>
<dbReference type="EMBL" id="LWBO01000005">
    <property type="protein sequence ID" value="OQP51601.1"/>
    <property type="molecule type" value="Genomic_DNA"/>
</dbReference>
<evidence type="ECO:0000313" key="3">
    <source>
        <dbReference type="Proteomes" id="UP000192277"/>
    </source>
</evidence>
<keyword evidence="1" id="KW-0472">Membrane</keyword>
<protein>
    <recommendedName>
        <fullName evidence="4">Integral membrane protein</fullName>
    </recommendedName>
</protein>
<dbReference type="Proteomes" id="UP000192277">
    <property type="component" value="Unassembled WGS sequence"/>
</dbReference>
<dbReference type="RefSeq" id="WP_014219693.1">
    <property type="nucleotide sequence ID" value="NZ_LWBO01000005.1"/>
</dbReference>
<reference evidence="2 3" key="1">
    <citation type="submission" date="2016-04" db="EMBL/GenBank/DDBJ databases">
        <authorList>
            <person name="Chen L."/>
            <person name="Zhuang W."/>
            <person name="Wang G."/>
        </authorList>
    </citation>
    <scope>NUCLEOTIDE SEQUENCE [LARGE SCALE GENOMIC DNA]</scope>
    <source>
        <strain evidence="3">GR20</strain>
    </source>
</reference>
<name>A0ABX3P129_9BACT</name>
<keyword evidence="3" id="KW-1185">Reference proteome</keyword>
<organism evidence="2 3">
    <name type="scientific">Niastella koreensis</name>
    <dbReference type="NCBI Taxonomy" id="354356"/>
    <lineage>
        <taxon>Bacteria</taxon>
        <taxon>Pseudomonadati</taxon>
        <taxon>Bacteroidota</taxon>
        <taxon>Chitinophagia</taxon>
        <taxon>Chitinophagales</taxon>
        <taxon>Chitinophagaceae</taxon>
        <taxon>Niastella</taxon>
    </lineage>
</organism>
<feature type="transmembrane region" description="Helical" evidence="1">
    <location>
        <begin position="12"/>
        <end position="32"/>
    </location>
</feature>
<evidence type="ECO:0008006" key="4">
    <source>
        <dbReference type="Google" id="ProtNLM"/>
    </source>
</evidence>